<comment type="caution">
    <text evidence="1">The sequence shown here is derived from an EMBL/GenBank/DDBJ whole genome shotgun (WGS) entry which is preliminary data.</text>
</comment>
<dbReference type="AlphaFoldDB" id="A0A4C1ZQS5"/>
<sequence>MNETRSRDLNSLMNKNTSRIKVRSFWCLLFQNQLSCIVPCICVNKNLSVVIERDERQAERTGAHAGRAPAAGAGSPLDVSRQKRDIVLNGQYNFSTCRFLLRLGVTLKSVTLGNVTMSHRTREARRMPCVSLPLNYDRSAARS</sequence>
<name>A0A4C1ZQS5_EUMVA</name>
<dbReference type="Proteomes" id="UP000299102">
    <property type="component" value="Unassembled WGS sequence"/>
</dbReference>
<organism evidence="1 2">
    <name type="scientific">Eumeta variegata</name>
    <name type="common">Bagworm moth</name>
    <name type="synonym">Eumeta japonica</name>
    <dbReference type="NCBI Taxonomy" id="151549"/>
    <lineage>
        <taxon>Eukaryota</taxon>
        <taxon>Metazoa</taxon>
        <taxon>Ecdysozoa</taxon>
        <taxon>Arthropoda</taxon>
        <taxon>Hexapoda</taxon>
        <taxon>Insecta</taxon>
        <taxon>Pterygota</taxon>
        <taxon>Neoptera</taxon>
        <taxon>Endopterygota</taxon>
        <taxon>Lepidoptera</taxon>
        <taxon>Glossata</taxon>
        <taxon>Ditrysia</taxon>
        <taxon>Tineoidea</taxon>
        <taxon>Psychidae</taxon>
        <taxon>Oiketicinae</taxon>
        <taxon>Eumeta</taxon>
    </lineage>
</organism>
<proteinExistence type="predicted"/>
<protein>
    <submittedName>
        <fullName evidence="1">Uncharacterized protein</fullName>
    </submittedName>
</protein>
<dbReference type="OrthoDB" id="10037309at2759"/>
<gene>
    <name evidence="1" type="ORF">EVAR_87222_1</name>
</gene>
<reference evidence="1 2" key="1">
    <citation type="journal article" date="2019" name="Commun. Biol.">
        <title>The bagworm genome reveals a unique fibroin gene that provides high tensile strength.</title>
        <authorList>
            <person name="Kono N."/>
            <person name="Nakamura H."/>
            <person name="Ohtoshi R."/>
            <person name="Tomita M."/>
            <person name="Numata K."/>
            <person name="Arakawa K."/>
        </authorList>
    </citation>
    <scope>NUCLEOTIDE SEQUENCE [LARGE SCALE GENOMIC DNA]</scope>
</reference>
<accession>A0A4C1ZQS5</accession>
<evidence type="ECO:0000313" key="2">
    <source>
        <dbReference type="Proteomes" id="UP000299102"/>
    </source>
</evidence>
<dbReference type="EMBL" id="BGZK01002059">
    <property type="protein sequence ID" value="GBP90118.1"/>
    <property type="molecule type" value="Genomic_DNA"/>
</dbReference>
<evidence type="ECO:0000313" key="1">
    <source>
        <dbReference type="EMBL" id="GBP90118.1"/>
    </source>
</evidence>
<keyword evidence="2" id="KW-1185">Reference proteome</keyword>